<keyword evidence="2" id="KW-1185">Reference proteome</keyword>
<dbReference type="Proteomes" id="UP000234323">
    <property type="component" value="Unassembled WGS sequence"/>
</dbReference>
<proteinExistence type="predicted"/>
<accession>A0A2I1GY03</accession>
<reference evidence="1 2" key="1">
    <citation type="submission" date="2015-10" db="EMBL/GenBank/DDBJ databases">
        <title>Genome analyses suggest a sexual origin of heterokaryosis in a supposedly ancient asexual fungus.</title>
        <authorList>
            <person name="Ropars J."/>
            <person name="Sedzielewska K."/>
            <person name="Noel J."/>
            <person name="Charron P."/>
            <person name="Farinelli L."/>
            <person name="Marton T."/>
            <person name="Kruger M."/>
            <person name="Pelin A."/>
            <person name="Brachmann A."/>
            <person name="Corradi N."/>
        </authorList>
    </citation>
    <scope>NUCLEOTIDE SEQUENCE [LARGE SCALE GENOMIC DNA]</scope>
    <source>
        <strain evidence="1 2">A4</strain>
    </source>
</reference>
<organism evidence="1 2">
    <name type="scientific">Rhizophagus irregularis</name>
    <dbReference type="NCBI Taxonomy" id="588596"/>
    <lineage>
        <taxon>Eukaryota</taxon>
        <taxon>Fungi</taxon>
        <taxon>Fungi incertae sedis</taxon>
        <taxon>Mucoromycota</taxon>
        <taxon>Glomeromycotina</taxon>
        <taxon>Glomeromycetes</taxon>
        <taxon>Glomerales</taxon>
        <taxon>Glomeraceae</taxon>
        <taxon>Rhizophagus</taxon>
    </lineage>
</organism>
<protein>
    <submittedName>
        <fullName evidence="1">Uncharacterized protein</fullName>
    </submittedName>
</protein>
<dbReference type="EMBL" id="LLXI01001035">
    <property type="protein sequence ID" value="PKY51509.1"/>
    <property type="molecule type" value="Genomic_DNA"/>
</dbReference>
<name>A0A2I1GY03_9GLOM</name>
<gene>
    <name evidence="1" type="ORF">RhiirA4_468593</name>
</gene>
<evidence type="ECO:0000313" key="1">
    <source>
        <dbReference type="EMBL" id="PKY51509.1"/>
    </source>
</evidence>
<comment type="caution">
    <text evidence="1">The sequence shown here is derived from an EMBL/GenBank/DDBJ whole genome shotgun (WGS) entry which is preliminary data.</text>
</comment>
<sequence length="110" mass="13325">MRYEYALINEFKSFYHPAADDDSFYHTTCNYHVKCKFLPHRLVANILNKEIYGMDFDTYDLKHIQKSNLDLNLKQASTQTENDYDYMFSNARKEIHERDFDMDDLKRNHV</sequence>
<evidence type="ECO:0000313" key="2">
    <source>
        <dbReference type="Proteomes" id="UP000234323"/>
    </source>
</evidence>
<dbReference type="AlphaFoldDB" id="A0A2I1GY03"/>